<dbReference type="AlphaFoldDB" id="A0A6J7I025"/>
<feature type="transmembrane region" description="Helical" evidence="2">
    <location>
        <begin position="436"/>
        <end position="458"/>
    </location>
</feature>
<reference evidence="3" key="1">
    <citation type="submission" date="2020-05" db="EMBL/GenBank/DDBJ databases">
        <authorList>
            <person name="Chiriac C."/>
            <person name="Salcher M."/>
            <person name="Ghai R."/>
            <person name="Kavagutti S V."/>
        </authorList>
    </citation>
    <scope>NUCLEOTIDE SEQUENCE</scope>
</reference>
<feature type="transmembrane region" description="Helical" evidence="2">
    <location>
        <begin position="250"/>
        <end position="269"/>
    </location>
</feature>
<gene>
    <name evidence="3" type="ORF">UFOPK3610_01577</name>
</gene>
<keyword evidence="2" id="KW-0812">Transmembrane</keyword>
<feature type="transmembrane region" description="Helical" evidence="2">
    <location>
        <begin position="217"/>
        <end position="238"/>
    </location>
</feature>
<keyword evidence="2" id="KW-1133">Transmembrane helix</keyword>
<accession>A0A6J7I025</accession>
<organism evidence="3">
    <name type="scientific">freshwater metagenome</name>
    <dbReference type="NCBI Taxonomy" id="449393"/>
    <lineage>
        <taxon>unclassified sequences</taxon>
        <taxon>metagenomes</taxon>
        <taxon>ecological metagenomes</taxon>
    </lineage>
</organism>
<feature type="transmembrane region" description="Helical" evidence="2">
    <location>
        <begin position="90"/>
        <end position="111"/>
    </location>
</feature>
<feature type="compositionally biased region" description="Low complexity" evidence="1">
    <location>
        <begin position="15"/>
        <end position="32"/>
    </location>
</feature>
<feature type="transmembrane region" description="Helical" evidence="2">
    <location>
        <begin position="397"/>
        <end position="416"/>
    </location>
</feature>
<proteinExistence type="predicted"/>
<feature type="transmembrane region" description="Helical" evidence="2">
    <location>
        <begin position="464"/>
        <end position="483"/>
    </location>
</feature>
<name>A0A6J7I025_9ZZZZ</name>
<feature type="region of interest" description="Disordered" evidence="1">
    <location>
        <begin position="1"/>
        <end position="43"/>
    </location>
</feature>
<evidence type="ECO:0000256" key="1">
    <source>
        <dbReference type="SAM" id="MobiDB-lite"/>
    </source>
</evidence>
<dbReference type="EMBL" id="CAFBMR010000084">
    <property type="protein sequence ID" value="CAB4924050.1"/>
    <property type="molecule type" value="Genomic_DNA"/>
</dbReference>
<feature type="transmembrane region" description="Helical" evidence="2">
    <location>
        <begin position="338"/>
        <end position="358"/>
    </location>
</feature>
<keyword evidence="2" id="KW-0472">Membrane</keyword>
<sequence length="511" mass="54385">MSEKSEADPWDFLTPRVSSSSTESEPVVAEPSGTPKVEADGDDPWSFLTARKAEVAARDDLGSVPEALVEKREAGEFRAEMGGLSLRRRAWPMAMALAVLALAGYLTEVVASSQVLAMAGPGALVVIFPLGGISLLLLAVFQFRFIDHRARLPMIRVVSLGYAAAYVVVVVLLGFSLIPLIATSAAWLLADQLNFLMPLLIWSLASDEFNVAESRKIFPWVVTCSFGGQVLGLILSAVSPTVMVRAGVPLTFLLVVPPIALVVVGLWLPRLLRHGHAAKGSAKDEGLAAAIGSAKDFVNGVAVWRPFLVASTLTFVAGATMYLVFLANAEGIVGADAAYLQTLLGGAGVAWFLITWAIQSWGAERLQNRIGIPGALFVLPLALIVCGVLLVVGSATATLAVLLVGASFWLVPRWSIDENARRSALTFVPDELRARVSFAVDLIPVAIGLIVSGPLAVFGIVTGAYWVIAVAAAVIAGLALLPLRAVRVGWEDSLLNWRLRRRKQNRTLDLG</sequence>
<feature type="transmembrane region" description="Helical" evidence="2">
    <location>
        <begin position="157"/>
        <end position="178"/>
    </location>
</feature>
<feature type="transmembrane region" description="Helical" evidence="2">
    <location>
        <begin position="307"/>
        <end position="326"/>
    </location>
</feature>
<feature type="transmembrane region" description="Helical" evidence="2">
    <location>
        <begin position="370"/>
        <end position="391"/>
    </location>
</feature>
<protein>
    <submittedName>
        <fullName evidence="3">Unannotated protein</fullName>
    </submittedName>
</protein>
<evidence type="ECO:0000256" key="2">
    <source>
        <dbReference type="SAM" id="Phobius"/>
    </source>
</evidence>
<feature type="transmembrane region" description="Helical" evidence="2">
    <location>
        <begin position="123"/>
        <end position="145"/>
    </location>
</feature>
<evidence type="ECO:0000313" key="3">
    <source>
        <dbReference type="EMBL" id="CAB4924050.1"/>
    </source>
</evidence>